<evidence type="ECO:0000256" key="2">
    <source>
        <dbReference type="ARBA" id="ARBA00012948"/>
    </source>
</evidence>
<keyword evidence="3" id="KW-0521">NADP</keyword>
<evidence type="ECO:0000256" key="3">
    <source>
        <dbReference type="ARBA" id="ARBA00022857"/>
    </source>
</evidence>
<dbReference type="InParanoid" id="A0A2J6SL14"/>
<sequence>MSVLTTDLRPHLALVTGSSGGIGKATCLALASMGCSIAVHYHSSTSAAEELVKELRTKGVRAEAFKADLTKYDEILNNDVTTHQVRTLHAEVVKSLGNPTILFNNAGLTLKSGIKSITEISIDEFEHTWRANCGSAFLMTQLCLPEMEKAGWGRVIFCSSVAGFNGGVVGPHYASSKSALHGLVHWLASAYAKSGVTVNGVAPALIQDTTMLPGNNEELAKKIPIGRLGYPIEVAETVVWMVKTGYVTNKVVGVDGGFFVQ</sequence>
<evidence type="ECO:0000313" key="6">
    <source>
        <dbReference type="EMBL" id="PMD51444.1"/>
    </source>
</evidence>
<dbReference type="InterPro" id="IPR050259">
    <property type="entry name" value="SDR"/>
</dbReference>
<evidence type="ECO:0000256" key="5">
    <source>
        <dbReference type="ARBA" id="ARBA00048508"/>
    </source>
</evidence>
<keyword evidence="7" id="KW-1185">Reference proteome</keyword>
<dbReference type="EMBL" id="KZ613912">
    <property type="protein sequence ID" value="PMD51444.1"/>
    <property type="molecule type" value="Genomic_DNA"/>
</dbReference>
<dbReference type="RefSeq" id="XP_024728348.1">
    <property type="nucleotide sequence ID" value="XM_024885363.1"/>
</dbReference>
<dbReference type="STRING" id="1095630.A0A2J6SL14"/>
<dbReference type="Gene3D" id="3.40.50.720">
    <property type="entry name" value="NAD(P)-binding Rossmann-like Domain"/>
    <property type="match status" value="1"/>
</dbReference>
<dbReference type="PANTHER" id="PTHR42879">
    <property type="entry name" value="3-OXOACYL-(ACYL-CARRIER-PROTEIN) REDUCTASE"/>
    <property type="match status" value="1"/>
</dbReference>
<dbReference type="PROSITE" id="PS00061">
    <property type="entry name" value="ADH_SHORT"/>
    <property type="match status" value="1"/>
</dbReference>
<organism evidence="6 7">
    <name type="scientific">Hyaloscypha bicolor E</name>
    <dbReference type="NCBI Taxonomy" id="1095630"/>
    <lineage>
        <taxon>Eukaryota</taxon>
        <taxon>Fungi</taxon>
        <taxon>Dikarya</taxon>
        <taxon>Ascomycota</taxon>
        <taxon>Pezizomycotina</taxon>
        <taxon>Leotiomycetes</taxon>
        <taxon>Helotiales</taxon>
        <taxon>Hyaloscyphaceae</taxon>
        <taxon>Hyaloscypha</taxon>
        <taxon>Hyaloscypha bicolor</taxon>
    </lineage>
</organism>
<reference evidence="6 7" key="1">
    <citation type="submission" date="2016-04" db="EMBL/GenBank/DDBJ databases">
        <title>A degradative enzymes factory behind the ericoid mycorrhizal symbiosis.</title>
        <authorList>
            <consortium name="DOE Joint Genome Institute"/>
            <person name="Martino E."/>
            <person name="Morin E."/>
            <person name="Grelet G."/>
            <person name="Kuo A."/>
            <person name="Kohler A."/>
            <person name="Daghino S."/>
            <person name="Barry K."/>
            <person name="Choi C."/>
            <person name="Cichocki N."/>
            <person name="Clum A."/>
            <person name="Copeland A."/>
            <person name="Hainaut M."/>
            <person name="Haridas S."/>
            <person name="Labutti K."/>
            <person name="Lindquist E."/>
            <person name="Lipzen A."/>
            <person name="Khouja H.-R."/>
            <person name="Murat C."/>
            <person name="Ohm R."/>
            <person name="Olson A."/>
            <person name="Spatafora J."/>
            <person name="Veneault-Fourrey C."/>
            <person name="Henrissat B."/>
            <person name="Grigoriev I."/>
            <person name="Martin F."/>
            <person name="Perotto S."/>
        </authorList>
    </citation>
    <scope>NUCLEOTIDE SEQUENCE [LARGE SCALE GENOMIC DNA]</scope>
    <source>
        <strain evidence="6 7">E</strain>
    </source>
</reference>
<dbReference type="GeneID" id="36593440"/>
<gene>
    <name evidence="6" type="ORF">K444DRAFT_647589</name>
</gene>
<dbReference type="OrthoDB" id="417891at2759"/>
<dbReference type="InterPro" id="IPR020904">
    <property type="entry name" value="Sc_DH/Rdtase_CS"/>
</dbReference>
<evidence type="ECO:0000313" key="7">
    <source>
        <dbReference type="Proteomes" id="UP000235371"/>
    </source>
</evidence>
<comment type="similarity">
    <text evidence="1">Belongs to the short-chain dehydrogenases/reductases (SDR) family.</text>
</comment>
<dbReference type="SUPFAM" id="SSF51735">
    <property type="entry name" value="NAD(P)-binding Rossmann-fold domains"/>
    <property type="match status" value="1"/>
</dbReference>
<keyword evidence="4" id="KW-0560">Oxidoreductase</keyword>
<dbReference type="EC" id="1.1.1.100" evidence="2"/>
<dbReference type="CDD" id="cd05233">
    <property type="entry name" value="SDR_c"/>
    <property type="match status" value="1"/>
</dbReference>
<dbReference type="GO" id="GO:0004316">
    <property type="term" value="F:3-oxoacyl-[acyl-carrier-protein] reductase (NADPH) activity"/>
    <property type="evidence" value="ECO:0007669"/>
    <property type="project" value="UniProtKB-EC"/>
</dbReference>
<comment type="catalytic activity">
    <reaction evidence="5">
        <text>a (3R)-hydroxyacyl-[ACP] + NADP(+) = a 3-oxoacyl-[ACP] + NADPH + H(+)</text>
        <dbReference type="Rhea" id="RHEA:17397"/>
        <dbReference type="Rhea" id="RHEA-COMP:9916"/>
        <dbReference type="Rhea" id="RHEA-COMP:9945"/>
        <dbReference type="ChEBI" id="CHEBI:15378"/>
        <dbReference type="ChEBI" id="CHEBI:57783"/>
        <dbReference type="ChEBI" id="CHEBI:58349"/>
        <dbReference type="ChEBI" id="CHEBI:78776"/>
        <dbReference type="ChEBI" id="CHEBI:78827"/>
        <dbReference type="EC" id="1.1.1.100"/>
    </reaction>
</comment>
<evidence type="ECO:0000256" key="1">
    <source>
        <dbReference type="ARBA" id="ARBA00006484"/>
    </source>
</evidence>
<dbReference type="AlphaFoldDB" id="A0A2J6SL14"/>
<dbReference type="InterPro" id="IPR036291">
    <property type="entry name" value="NAD(P)-bd_dom_sf"/>
</dbReference>
<dbReference type="PANTHER" id="PTHR42879:SF2">
    <property type="entry name" value="3-OXOACYL-[ACYL-CARRIER-PROTEIN] REDUCTASE FABG"/>
    <property type="match status" value="1"/>
</dbReference>
<dbReference type="Pfam" id="PF00106">
    <property type="entry name" value="adh_short"/>
    <property type="match status" value="1"/>
</dbReference>
<dbReference type="PRINTS" id="PR00081">
    <property type="entry name" value="GDHRDH"/>
</dbReference>
<name>A0A2J6SL14_9HELO</name>
<evidence type="ECO:0000256" key="4">
    <source>
        <dbReference type="ARBA" id="ARBA00023002"/>
    </source>
</evidence>
<dbReference type="Proteomes" id="UP000235371">
    <property type="component" value="Unassembled WGS sequence"/>
</dbReference>
<dbReference type="FunFam" id="3.40.50.720:FF:000173">
    <property type="entry name" value="3-oxoacyl-[acyl-carrier protein] reductase"/>
    <property type="match status" value="1"/>
</dbReference>
<accession>A0A2J6SL14</accession>
<protein>
    <recommendedName>
        <fullName evidence="2">3-oxoacyl-[acyl-carrier-protein] reductase</fullName>
        <ecNumber evidence="2">1.1.1.100</ecNumber>
    </recommendedName>
</protein>
<dbReference type="GO" id="GO:0032787">
    <property type="term" value="P:monocarboxylic acid metabolic process"/>
    <property type="evidence" value="ECO:0007669"/>
    <property type="project" value="UniProtKB-ARBA"/>
</dbReference>
<dbReference type="InterPro" id="IPR002347">
    <property type="entry name" value="SDR_fam"/>
</dbReference>
<proteinExistence type="inferred from homology"/>